<dbReference type="Proteomes" id="UP001608902">
    <property type="component" value="Unassembled WGS sequence"/>
</dbReference>
<feature type="compositionally biased region" description="Low complexity" evidence="1">
    <location>
        <begin position="335"/>
        <end position="346"/>
    </location>
</feature>
<feature type="region of interest" description="Disordered" evidence="1">
    <location>
        <begin position="331"/>
        <end position="370"/>
    </location>
</feature>
<organism evidence="2 3">
    <name type="scientific">Gnathostoma spinigerum</name>
    <dbReference type="NCBI Taxonomy" id="75299"/>
    <lineage>
        <taxon>Eukaryota</taxon>
        <taxon>Metazoa</taxon>
        <taxon>Ecdysozoa</taxon>
        <taxon>Nematoda</taxon>
        <taxon>Chromadorea</taxon>
        <taxon>Rhabditida</taxon>
        <taxon>Spirurina</taxon>
        <taxon>Gnathostomatomorpha</taxon>
        <taxon>Gnathostomatoidea</taxon>
        <taxon>Gnathostomatidae</taxon>
        <taxon>Gnathostoma</taxon>
    </lineage>
</organism>
<proteinExistence type="predicted"/>
<feature type="region of interest" description="Disordered" evidence="1">
    <location>
        <begin position="171"/>
        <end position="191"/>
    </location>
</feature>
<reference evidence="2 3" key="1">
    <citation type="submission" date="2024-08" db="EMBL/GenBank/DDBJ databases">
        <title>Gnathostoma spinigerum genome.</title>
        <authorList>
            <person name="Gonzalez-Bertolin B."/>
            <person name="Monzon S."/>
            <person name="Zaballos A."/>
            <person name="Jimenez P."/>
            <person name="Dekumyoy P."/>
            <person name="Varona S."/>
            <person name="Cuesta I."/>
            <person name="Sumanam S."/>
            <person name="Adisakwattana P."/>
            <person name="Gasser R.B."/>
            <person name="Hernandez-Gonzalez A."/>
            <person name="Young N.D."/>
            <person name="Perteguer M.J."/>
        </authorList>
    </citation>
    <scope>NUCLEOTIDE SEQUENCE [LARGE SCALE GENOMIC DNA]</scope>
    <source>
        <strain evidence="2">AL3</strain>
        <tissue evidence="2">Liver</tissue>
    </source>
</reference>
<evidence type="ECO:0000313" key="2">
    <source>
        <dbReference type="EMBL" id="MFH4976726.1"/>
    </source>
</evidence>
<gene>
    <name evidence="2" type="ORF">AB6A40_003435</name>
</gene>
<evidence type="ECO:0000313" key="3">
    <source>
        <dbReference type="Proteomes" id="UP001608902"/>
    </source>
</evidence>
<comment type="caution">
    <text evidence="2">The sequence shown here is derived from an EMBL/GenBank/DDBJ whole genome shotgun (WGS) entry which is preliminary data.</text>
</comment>
<protein>
    <submittedName>
        <fullName evidence="2">Uncharacterized protein</fullName>
    </submittedName>
</protein>
<dbReference type="EMBL" id="JBGFUD010001763">
    <property type="protein sequence ID" value="MFH4976726.1"/>
    <property type="molecule type" value="Genomic_DNA"/>
</dbReference>
<feature type="compositionally biased region" description="Polar residues" evidence="1">
    <location>
        <begin position="350"/>
        <end position="359"/>
    </location>
</feature>
<dbReference type="AlphaFoldDB" id="A0ABD6EC06"/>
<name>A0ABD6EC06_9BILA</name>
<feature type="region of interest" description="Disordered" evidence="1">
    <location>
        <begin position="569"/>
        <end position="589"/>
    </location>
</feature>
<accession>A0ABD6EC06</accession>
<keyword evidence="3" id="KW-1185">Reference proteome</keyword>
<evidence type="ECO:0000256" key="1">
    <source>
        <dbReference type="SAM" id="MobiDB-lite"/>
    </source>
</evidence>
<sequence length="628" mass="72059">MLGNSDGAKLLIVQCFQLLPCIEPSRRVDIRHQIRDQPSTIAVRENRPEFVSTALFPFDRNQTTSQDTAVNRNERNNKKHDNIPCDDHIMRQQTSKYAFADNTYYGRPTRRSLWNDSYRHDETSGDAIGNVGDKEDGDIRYKTMYPERLPSNASKRREYDDRPVVVHGHLSHNMDSTTSRDPLIHNSPTLPRIANDDKMYNIAETGTRNGTYPEDISRSTTDLEIKKSFPSISDVPLGANRSQSCSLYPSVDRPFVPSEEIFHLYQTRDAWGRLQAQWRSDQLTIKHPTINDRSFSHRRFNFDEADPIRRFPDDLYTTAGDEDRIEEVFEEIKSNSKPSGSSSVTKDSYENTSSANNISLPHVGPEITSSDKADDTIITESYTEENVLPLRKPVTESEKWENPSTSCDIRRYHPVSETNHKLYGPSPIENCSEENDKCRLTPEQRVSDQRTDHGNDAEFRTTMEPQSNIIYIDQNALESPTLDESEVFAQQYDEENVELTDDMLQTCNPPREGYNFSEMDPKLKGKNNELGRMKEEWKNSDANANTTAVEFTNVEKSSDSEINISHRVQPKKSALHETTHRSRSSTKSVRFPDEAHLTEVKQISPTRSQALLIVKDHRLFFTDMNAYE</sequence>